<feature type="compositionally biased region" description="Low complexity" evidence="1">
    <location>
        <begin position="76"/>
        <end position="123"/>
    </location>
</feature>
<feature type="compositionally biased region" description="Polar residues" evidence="1">
    <location>
        <begin position="211"/>
        <end position="225"/>
    </location>
</feature>
<dbReference type="Pfam" id="PF17223">
    <property type="entry name" value="CPCFC"/>
    <property type="match status" value="2"/>
</dbReference>
<comment type="caution">
    <text evidence="4">The sequence shown here is derived from an EMBL/GenBank/DDBJ whole genome shotgun (WGS) entry which is preliminary data.</text>
</comment>
<evidence type="ECO:0000256" key="1">
    <source>
        <dbReference type="SAM" id="MobiDB-lite"/>
    </source>
</evidence>
<feature type="region of interest" description="Disordered" evidence="1">
    <location>
        <begin position="76"/>
        <end position="124"/>
    </location>
</feature>
<keyword evidence="2" id="KW-0732">Signal</keyword>
<dbReference type="GO" id="GO:0042302">
    <property type="term" value="F:structural constituent of cuticle"/>
    <property type="evidence" value="ECO:0007669"/>
    <property type="project" value="InterPro"/>
</dbReference>
<protein>
    <recommendedName>
        <fullName evidence="3">Cuticle protein CPCFC domain-containing protein</fullName>
    </recommendedName>
</protein>
<dbReference type="EMBL" id="JAACXV010000397">
    <property type="protein sequence ID" value="KAF7278555.1"/>
    <property type="molecule type" value="Genomic_DNA"/>
</dbReference>
<dbReference type="AlphaFoldDB" id="A0A834ICX2"/>
<dbReference type="OrthoDB" id="8186685at2759"/>
<feature type="domain" description="Cuticle protein CPCFC" evidence="3">
    <location>
        <begin position="245"/>
        <end position="260"/>
    </location>
</feature>
<dbReference type="InterPro" id="IPR033778">
    <property type="entry name" value="CPCFC"/>
</dbReference>
<feature type="region of interest" description="Disordered" evidence="1">
    <location>
        <begin position="157"/>
        <end position="190"/>
    </location>
</feature>
<evidence type="ECO:0000313" key="5">
    <source>
        <dbReference type="Proteomes" id="UP000625711"/>
    </source>
</evidence>
<feature type="domain" description="Cuticle protein CPCFC" evidence="3">
    <location>
        <begin position="31"/>
        <end position="47"/>
    </location>
</feature>
<sequence length="261" mass="28854">MSFRLVLLSCFAVVGFAQYHNQPSQPLPAQYPAGVDPKSCPNYPDCSNPLVAVQTADKAQQYNAEPQYQIQQFPAQPQYQQPQYQQPQYQQPQQYQSQYTQVAQPQQYQQPAPVAPAQSQYSPDVQQRLDRGEYIGDGDYHGEGLQEALAPEFAPQEYSAAPVSQTTSPQYYQPQPTAPAYSPAPQAPQQYSFQYNPTAQSPQAPLFNPVSASQYQEPAQLQDSRAYSPVSNVLNSSPSAPAQLPAGVDPNACPNYPFCHS</sequence>
<accession>A0A834ICX2</accession>
<evidence type="ECO:0000313" key="4">
    <source>
        <dbReference type="EMBL" id="KAF7278555.1"/>
    </source>
</evidence>
<evidence type="ECO:0000259" key="3">
    <source>
        <dbReference type="Pfam" id="PF17223"/>
    </source>
</evidence>
<reference evidence="4" key="1">
    <citation type="submission" date="2020-08" db="EMBL/GenBank/DDBJ databases">
        <title>Genome sequencing and assembly of the red palm weevil Rhynchophorus ferrugineus.</title>
        <authorList>
            <person name="Dias G.B."/>
            <person name="Bergman C.M."/>
            <person name="Manee M."/>
        </authorList>
    </citation>
    <scope>NUCLEOTIDE SEQUENCE</scope>
    <source>
        <strain evidence="4">AA-2017</strain>
        <tissue evidence="4">Whole larva</tissue>
    </source>
</reference>
<organism evidence="4 5">
    <name type="scientific">Rhynchophorus ferrugineus</name>
    <name type="common">Red palm weevil</name>
    <name type="synonym">Curculio ferrugineus</name>
    <dbReference type="NCBI Taxonomy" id="354439"/>
    <lineage>
        <taxon>Eukaryota</taxon>
        <taxon>Metazoa</taxon>
        <taxon>Ecdysozoa</taxon>
        <taxon>Arthropoda</taxon>
        <taxon>Hexapoda</taxon>
        <taxon>Insecta</taxon>
        <taxon>Pterygota</taxon>
        <taxon>Neoptera</taxon>
        <taxon>Endopterygota</taxon>
        <taxon>Coleoptera</taxon>
        <taxon>Polyphaga</taxon>
        <taxon>Cucujiformia</taxon>
        <taxon>Curculionidae</taxon>
        <taxon>Dryophthorinae</taxon>
        <taxon>Rhynchophorus</taxon>
    </lineage>
</organism>
<evidence type="ECO:0000256" key="2">
    <source>
        <dbReference type="SAM" id="SignalP"/>
    </source>
</evidence>
<feature type="signal peptide" evidence="2">
    <location>
        <begin position="1"/>
        <end position="17"/>
    </location>
</feature>
<name>A0A834ICX2_RHYFE</name>
<feature type="compositionally biased region" description="Low complexity" evidence="1">
    <location>
        <begin position="228"/>
        <end position="242"/>
    </location>
</feature>
<feature type="chain" id="PRO_5032464635" description="Cuticle protein CPCFC domain-containing protein" evidence="2">
    <location>
        <begin position="18"/>
        <end position="261"/>
    </location>
</feature>
<dbReference type="Proteomes" id="UP000625711">
    <property type="component" value="Unassembled WGS sequence"/>
</dbReference>
<keyword evidence="5" id="KW-1185">Reference proteome</keyword>
<feature type="compositionally biased region" description="Low complexity" evidence="1">
    <location>
        <begin position="164"/>
        <end position="190"/>
    </location>
</feature>
<feature type="region of interest" description="Disordered" evidence="1">
    <location>
        <begin position="211"/>
        <end position="249"/>
    </location>
</feature>
<gene>
    <name evidence="4" type="ORF">GWI33_008258</name>
</gene>
<proteinExistence type="predicted"/>